<dbReference type="AlphaFoldDB" id="A0A511K9B1"/>
<organism evidence="6 7">
    <name type="scientific">Rhodotorula toruloides</name>
    <name type="common">Yeast</name>
    <name type="synonym">Rhodosporidium toruloides</name>
    <dbReference type="NCBI Taxonomy" id="5286"/>
    <lineage>
        <taxon>Eukaryota</taxon>
        <taxon>Fungi</taxon>
        <taxon>Dikarya</taxon>
        <taxon>Basidiomycota</taxon>
        <taxon>Pucciniomycotina</taxon>
        <taxon>Microbotryomycetes</taxon>
        <taxon>Sporidiobolales</taxon>
        <taxon>Sporidiobolaceae</taxon>
        <taxon>Rhodotorula</taxon>
    </lineage>
</organism>
<feature type="domain" description="HMG box" evidence="5">
    <location>
        <begin position="302"/>
        <end position="372"/>
    </location>
</feature>
<comment type="caution">
    <text evidence="6">The sequence shown here is derived from an EMBL/GenBank/DDBJ whole genome shotgun (WGS) entry which is preliminary data.</text>
</comment>
<proteinExistence type="predicted"/>
<dbReference type="Proteomes" id="UP000321518">
    <property type="component" value="Unassembled WGS sequence"/>
</dbReference>
<name>A0A511K9B1_RHOTO</name>
<feature type="compositionally biased region" description="Polar residues" evidence="4">
    <location>
        <begin position="160"/>
        <end position="170"/>
    </location>
</feature>
<dbReference type="GO" id="GO:0000981">
    <property type="term" value="F:DNA-binding transcription factor activity, RNA polymerase II-specific"/>
    <property type="evidence" value="ECO:0007669"/>
    <property type="project" value="TreeGrafter"/>
</dbReference>
<dbReference type="OrthoDB" id="6247875at2759"/>
<dbReference type="InterPro" id="IPR009071">
    <property type="entry name" value="HMG_box_dom"/>
</dbReference>
<dbReference type="GO" id="GO:0005634">
    <property type="term" value="C:nucleus"/>
    <property type="evidence" value="ECO:0007669"/>
    <property type="project" value="UniProtKB-UniRule"/>
</dbReference>
<protein>
    <submittedName>
        <fullName evidence="6">Specific transcriptional repressor</fullName>
    </submittedName>
</protein>
<dbReference type="Gene3D" id="1.10.30.10">
    <property type="entry name" value="High mobility group box domain"/>
    <property type="match status" value="1"/>
</dbReference>
<dbReference type="CDD" id="cd01389">
    <property type="entry name" value="HMG-box_ROX1-like"/>
    <property type="match status" value="1"/>
</dbReference>
<keyword evidence="1 3" id="KW-0238">DNA-binding</keyword>
<feature type="compositionally biased region" description="Pro residues" evidence="4">
    <location>
        <begin position="197"/>
        <end position="206"/>
    </location>
</feature>
<evidence type="ECO:0000256" key="4">
    <source>
        <dbReference type="SAM" id="MobiDB-lite"/>
    </source>
</evidence>
<feature type="region of interest" description="Disordered" evidence="4">
    <location>
        <begin position="387"/>
        <end position="665"/>
    </location>
</feature>
<feature type="compositionally biased region" description="Polar residues" evidence="4">
    <location>
        <begin position="140"/>
        <end position="151"/>
    </location>
</feature>
<dbReference type="SMART" id="SM00398">
    <property type="entry name" value="HMG"/>
    <property type="match status" value="1"/>
</dbReference>
<sequence>MIERGAEDWETWQGEGEPQYWYTAGPSTAAGSTYYAIDPSLDFDPSALANLPLTAPPTVETLGSGALCRPASPSRDDRRLFSTTTVIDHRSPPASPSINDEAGLGSVQYLPLYDDQLRVNPLGGTYAGVLTSELPVPPSAFQTAESSTSHAGETGLVHSGSRSAVPNRSPLNPGMPSIFRLPPPPASAPPASKYSVPPLPPPPHPGYPTDRPLQYAEYDASRPPARSKRRRAPSPLDSLRPRPSPYPTTSFPPGIPTYRESVLTPVSHALHIYKEYPVPDRPPPISEFPKKSHGRRTSVGHIPRPRNAFILFRSHAVSSGLIPRSVGIRDHSNISKIVGSVWRGLSDEERARWEELAEEEKRMHKERYPDYVYKPKKRVTAAKPKEKAALDEADEDEIAAASGSSNAIEGDIPVNDEEFVPTQPKRKRGNSVRSTRPTPKKPATAADLERQHRKMELIGQAVLEGEDEEKIMARVEQELAQQDKAASAASPSKGTRRSSPVKAPSQPASTPRKTRSTIHQRLKAGSSSPDPSLQRFASPASSSSSFSPTPTRQRQYSSGRGQATSPASSASPSPQRMQQPPRRSAASPPSASRHPLFRSHGASGQSVDYGLPASRRNKTSSYAAAGLGVGPSSMAMALPPTPASTAGPSPQPDARHGAPSPSCAFPDADLDAPLFTGAVDSRQFSLGKWELRKPSAAIPSRREQLAQLQEEQLAPMSMASTSGWLDEKAEAAGQAAGRISSVLALDPKEFLVESGLEDDDAFDALTEYGTAASSASYPVGSWARSGASDYETAPSTAPPTSHRMSDQDLFKQPLFRQPSSSTQASGSFGEHGGGGFDDLFHFGEVDLFSQPPPALFPASDVSGGQYIFGGVGRTISSTFGFDGGLNISLGGDGEGTIRKL</sequence>
<dbReference type="Pfam" id="PF00505">
    <property type="entry name" value="HMG_box"/>
    <property type="match status" value="1"/>
</dbReference>
<feature type="compositionally biased region" description="Basic and acidic residues" evidence="4">
    <location>
        <begin position="447"/>
        <end position="456"/>
    </location>
</feature>
<evidence type="ECO:0000313" key="6">
    <source>
        <dbReference type="EMBL" id="GEM06556.1"/>
    </source>
</evidence>
<dbReference type="EMBL" id="BJWK01000001">
    <property type="protein sequence ID" value="GEM06556.1"/>
    <property type="molecule type" value="Genomic_DNA"/>
</dbReference>
<feature type="DNA-binding region" description="HMG box" evidence="3">
    <location>
        <begin position="302"/>
        <end position="372"/>
    </location>
</feature>
<dbReference type="PANTHER" id="PTHR45789:SF2">
    <property type="entry name" value="FI18025P1"/>
    <property type="match status" value="1"/>
</dbReference>
<dbReference type="InterPro" id="IPR051356">
    <property type="entry name" value="SOX/SOX-like_TF"/>
</dbReference>
<feature type="compositionally biased region" description="Polar residues" evidence="4">
    <location>
        <begin position="549"/>
        <end position="561"/>
    </location>
</feature>
<feature type="compositionally biased region" description="Low complexity" evidence="4">
    <location>
        <begin position="562"/>
        <end position="593"/>
    </location>
</feature>
<accession>A0A511K9B1</accession>
<evidence type="ECO:0000256" key="3">
    <source>
        <dbReference type="PROSITE-ProRule" id="PRU00267"/>
    </source>
</evidence>
<feature type="compositionally biased region" description="Basic residues" evidence="4">
    <location>
        <begin position="512"/>
        <end position="522"/>
    </location>
</feature>
<reference evidence="6 7" key="1">
    <citation type="submission" date="2019-07" db="EMBL/GenBank/DDBJ databases">
        <title>Rhodotorula toruloides NBRC10032 genome sequencing.</title>
        <authorList>
            <person name="Shida Y."/>
            <person name="Takaku H."/>
            <person name="Ogasawara W."/>
            <person name="Mori K."/>
        </authorList>
    </citation>
    <scope>NUCLEOTIDE SEQUENCE [LARGE SCALE GENOMIC DNA]</scope>
    <source>
        <strain evidence="6 7">NBRC10032</strain>
    </source>
</reference>
<dbReference type="SUPFAM" id="SSF47095">
    <property type="entry name" value="HMG-box"/>
    <property type="match status" value="1"/>
</dbReference>
<evidence type="ECO:0000313" key="7">
    <source>
        <dbReference type="Proteomes" id="UP000321518"/>
    </source>
</evidence>
<dbReference type="PANTHER" id="PTHR45789">
    <property type="entry name" value="FI18025P1"/>
    <property type="match status" value="1"/>
</dbReference>
<dbReference type="PROSITE" id="PS50118">
    <property type="entry name" value="HMG_BOX_2"/>
    <property type="match status" value="1"/>
</dbReference>
<feature type="compositionally biased region" description="Low complexity" evidence="4">
    <location>
        <begin position="536"/>
        <end position="548"/>
    </location>
</feature>
<gene>
    <name evidence="6" type="ORF">Rt10032_c01g0573</name>
</gene>
<dbReference type="GO" id="GO:0000978">
    <property type="term" value="F:RNA polymerase II cis-regulatory region sequence-specific DNA binding"/>
    <property type="evidence" value="ECO:0007669"/>
    <property type="project" value="TreeGrafter"/>
</dbReference>
<dbReference type="InterPro" id="IPR036910">
    <property type="entry name" value="HMG_box_dom_sf"/>
</dbReference>
<evidence type="ECO:0000259" key="5">
    <source>
        <dbReference type="PROSITE" id="PS50118"/>
    </source>
</evidence>
<evidence type="ECO:0000256" key="1">
    <source>
        <dbReference type="ARBA" id="ARBA00023125"/>
    </source>
</evidence>
<evidence type="ECO:0000256" key="2">
    <source>
        <dbReference type="ARBA" id="ARBA00023242"/>
    </source>
</evidence>
<keyword evidence="2 3" id="KW-0539">Nucleus</keyword>
<feature type="region of interest" description="Disordered" evidence="4">
    <location>
        <begin position="139"/>
        <end position="253"/>
    </location>
</feature>